<feature type="compositionally biased region" description="Polar residues" evidence="1">
    <location>
        <begin position="78"/>
        <end position="87"/>
    </location>
</feature>
<evidence type="ECO:0000313" key="3">
    <source>
        <dbReference type="EMBL" id="RAW26014.1"/>
    </source>
</evidence>
<feature type="region of interest" description="Disordered" evidence="1">
    <location>
        <begin position="99"/>
        <end position="129"/>
    </location>
</feature>
<accession>A0A329RMS7</accession>
<name>A0A329RMS7_9STRA</name>
<feature type="compositionally biased region" description="Polar residues" evidence="1">
    <location>
        <begin position="104"/>
        <end position="113"/>
    </location>
</feature>
<dbReference type="AlphaFoldDB" id="A0A329RMS7"/>
<dbReference type="EMBL" id="MJFZ01000690">
    <property type="protein sequence ID" value="RAW26014.1"/>
    <property type="molecule type" value="Genomic_DNA"/>
</dbReference>
<gene>
    <name evidence="3" type="ORF">PC110_g17587</name>
    <name evidence="2" type="ORF">PC117_g15889</name>
</gene>
<dbReference type="OrthoDB" id="139165at2759"/>
<comment type="caution">
    <text evidence="3">The sequence shown here is derived from an EMBL/GenBank/DDBJ whole genome shotgun (WGS) entry which is preliminary data.</text>
</comment>
<feature type="region of interest" description="Disordered" evidence="1">
    <location>
        <begin position="145"/>
        <end position="189"/>
    </location>
</feature>
<keyword evidence="4" id="KW-1185">Reference proteome</keyword>
<sequence>MWTYQFRNFPQGDPSCQDVGGHYTSQHSSEELQLCELIVDSASWMPHTPHQAHGQKSSPRSAEQAPRSHRDNAPAPSSPRSHTAQAQRLSVADYHLEHRRRHGTCSTSRQAAESKTPDSCVPRAPPRGNDLLFEELEEGQVDYEESVASEAHSHAASARPHTSGISSGGTSARSYGSTTMSPPRRAIRAPNPFAESYNLIRSLRDAPPLSSCYEEDRRDSNVITIDLDETQSRQMSTEPRSQWLWILRRPRVASRCAAALGHVRV</sequence>
<feature type="compositionally biased region" description="Low complexity" evidence="1">
    <location>
        <begin position="148"/>
        <end position="158"/>
    </location>
</feature>
<dbReference type="VEuPathDB" id="FungiDB:PC110_g17587"/>
<dbReference type="Proteomes" id="UP000251314">
    <property type="component" value="Unassembled WGS sequence"/>
</dbReference>
<dbReference type="EMBL" id="RCMK01000546">
    <property type="protein sequence ID" value="KAG2922797.1"/>
    <property type="molecule type" value="Genomic_DNA"/>
</dbReference>
<proteinExistence type="predicted"/>
<protein>
    <submittedName>
        <fullName evidence="3">Uncharacterized protein</fullName>
    </submittedName>
</protein>
<evidence type="ECO:0000256" key="1">
    <source>
        <dbReference type="SAM" id="MobiDB-lite"/>
    </source>
</evidence>
<dbReference type="Proteomes" id="UP000736787">
    <property type="component" value="Unassembled WGS sequence"/>
</dbReference>
<reference evidence="2" key="2">
    <citation type="submission" date="2018-10" db="EMBL/GenBank/DDBJ databases">
        <title>Effector identification in a new, highly contiguous assembly of the strawberry crown rot pathogen Phytophthora cactorum.</title>
        <authorList>
            <person name="Armitage A.D."/>
            <person name="Nellist C.F."/>
            <person name="Bates H."/>
            <person name="Vickerstaff R.J."/>
            <person name="Harrison R.J."/>
        </authorList>
    </citation>
    <scope>NUCLEOTIDE SEQUENCE</scope>
    <source>
        <strain evidence="2">4040</strain>
    </source>
</reference>
<feature type="compositionally biased region" description="Polar residues" evidence="1">
    <location>
        <begin position="163"/>
        <end position="181"/>
    </location>
</feature>
<organism evidence="3 4">
    <name type="scientific">Phytophthora cactorum</name>
    <dbReference type="NCBI Taxonomy" id="29920"/>
    <lineage>
        <taxon>Eukaryota</taxon>
        <taxon>Sar</taxon>
        <taxon>Stramenopiles</taxon>
        <taxon>Oomycota</taxon>
        <taxon>Peronosporomycetes</taxon>
        <taxon>Peronosporales</taxon>
        <taxon>Peronosporaceae</taxon>
        <taxon>Phytophthora</taxon>
    </lineage>
</organism>
<evidence type="ECO:0000313" key="4">
    <source>
        <dbReference type="Proteomes" id="UP000251314"/>
    </source>
</evidence>
<evidence type="ECO:0000313" key="2">
    <source>
        <dbReference type="EMBL" id="KAG2922797.1"/>
    </source>
</evidence>
<reference evidence="3 4" key="1">
    <citation type="submission" date="2018-01" db="EMBL/GenBank/DDBJ databases">
        <title>Draft genome of the strawberry crown rot pathogen Phytophthora cactorum.</title>
        <authorList>
            <person name="Armitage A.D."/>
            <person name="Lysoe E."/>
            <person name="Nellist C.F."/>
            <person name="Harrison R.J."/>
            <person name="Brurberg M.B."/>
        </authorList>
    </citation>
    <scope>NUCLEOTIDE SEQUENCE [LARGE SCALE GENOMIC DNA]</scope>
    <source>
        <strain evidence="3 4">10300</strain>
    </source>
</reference>
<feature type="region of interest" description="Disordered" evidence="1">
    <location>
        <begin position="46"/>
        <end position="87"/>
    </location>
</feature>